<keyword evidence="1" id="KW-0396">Initiation factor</keyword>
<dbReference type="GO" id="GO:0003743">
    <property type="term" value="F:translation initiation factor activity"/>
    <property type="evidence" value="ECO:0007669"/>
    <property type="project" value="UniProtKB-KW"/>
</dbReference>
<dbReference type="EMBL" id="DXHV01000015">
    <property type="protein sequence ID" value="HIV99788.1"/>
    <property type="molecule type" value="Genomic_DNA"/>
</dbReference>
<keyword evidence="1" id="KW-0648">Protein biosynthesis</keyword>
<comment type="caution">
    <text evidence="1">The sequence shown here is derived from an EMBL/GenBank/DDBJ whole genome shotgun (WGS) entry which is preliminary data.</text>
</comment>
<protein>
    <submittedName>
        <fullName evidence="1">Translation initiation factor IF-2</fullName>
    </submittedName>
</protein>
<reference evidence="1" key="2">
    <citation type="submission" date="2021-04" db="EMBL/GenBank/DDBJ databases">
        <authorList>
            <person name="Gilroy R."/>
        </authorList>
    </citation>
    <scope>NUCLEOTIDE SEQUENCE</scope>
    <source>
        <strain evidence="1">ChiHecec2B26-446</strain>
    </source>
</reference>
<gene>
    <name evidence="1" type="ORF">H9894_01150</name>
</gene>
<evidence type="ECO:0000313" key="2">
    <source>
        <dbReference type="Proteomes" id="UP000886752"/>
    </source>
</evidence>
<evidence type="ECO:0000313" key="1">
    <source>
        <dbReference type="EMBL" id="HIV99788.1"/>
    </source>
</evidence>
<dbReference type="Proteomes" id="UP000886752">
    <property type="component" value="Unassembled WGS sequence"/>
</dbReference>
<reference evidence="1" key="1">
    <citation type="journal article" date="2021" name="PeerJ">
        <title>Extensive microbial diversity within the chicken gut microbiome revealed by metagenomics and culture.</title>
        <authorList>
            <person name="Gilroy R."/>
            <person name="Ravi A."/>
            <person name="Getino M."/>
            <person name="Pursley I."/>
            <person name="Horton D.L."/>
            <person name="Alikhan N.F."/>
            <person name="Baker D."/>
            <person name="Gharbi K."/>
            <person name="Hall N."/>
            <person name="Watson M."/>
            <person name="Adriaenssens E.M."/>
            <person name="Foster-Nyarko E."/>
            <person name="Jarju S."/>
            <person name="Secka A."/>
            <person name="Antonio M."/>
            <person name="Oren A."/>
            <person name="Chaudhuri R.R."/>
            <person name="La Ragione R."/>
            <person name="Hildebrand F."/>
            <person name="Pallen M.J."/>
        </authorList>
    </citation>
    <scope>NUCLEOTIDE SEQUENCE</scope>
    <source>
        <strain evidence="1">ChiHecec2B26-446</strain>
    </source>
</reference>
<name>A0A9D1PVZ4_9BACT</name>
<dbReference type="AlphaFoldDB" id="A0A9D1PVZ4"/>
<sequence>MQTFSDFTSRALVPEHLEHYVRAVSTCTPLRMGPFLAWRNTTSLILAGFPCDSGLPTFAEGSPVQEPARTRLLQDLDQTLQEAQSLPWVETITLLAPVRPGAVPGNATCHEDAYFGLDLPMGRLGGKLGNMLRRGRTLTEITVNDTWSREHEALVAQAVRVLGNRPGEQRLLPEHARLFARLGHYVTANPGKVCCYSARRRDNGSLCGLVLGDHASYTTSFYLFAFRSPDAPPGTADVLLHSLCQHSVELGQVRCNLGLGIHGGIRFFKAKWGASLWMPCHECSWSVKKRGFLARLLSR</sequence>
<organism evidence="1 2">
    <name type="scientific">Candidatus Desulfovibrio intestinipullorum</name>
    <dbReference type="NCBI Taxonomy" id="2838536"/>
    <lineage>
        <taxon>Bacteria</taxon>
        <taxon>Pseudomonadati</taxon>
        <taxon>Thermodesulfobacteriota</taxon>
        <taxon>Desulfovibrionia</taxon>
        <taxon>Desulfovibrionales</taxon>
        <taxon>Desulfovibrionaceae</taxon>
        <taxon>Desulfovibrio</taxon>
    </lineage>
</organism>
<proteinExistence type="predicted"/>
<accession>A0A9D1PVZ4</accession>